<dbReference type="RefSeq" id="XP_001830117.1">
    <property type="nucleotide sequence ID" value="XM_001830065.1"/>
</dbReference>
<organism evidence="3 4">
    <name type="scientific">Coprinopsis cinerea (strain Okayama-7 / 130 / ATCC MYA-4618 / FGSC 9003)</name>
    <name type="common">Inky cap fungus</name>
    <name type="synonym">Hormographiella aspergillata</name>
    <dbReference type="NCBI Taxonomy" id="240176"/>
    <lineage>
        <taxon>Eukaryota</taxon>
        <taxon>Fungi</taxon>
        <taxon>Dikarya</taxon>
        <taxon>Basidiomycota</taxon>
        <taxon>Agaricomycotina</taxon>
        <taxon>Agaricomycetes</taxon>
        <taxon>Agaricomycetidae</taxon>
        <taxon>Agaricales</taxon>
        <taxon>Agaricineae</taxon>
        <taxon>Psathyrellaceae</taxon>
        <taxon>Coprinopsis</taxon>
    </lineage>
</organism>
<reference evidence="3 4" key="1">
    <citation type="journal article" date="2010" name="Proc. Natl. Acad. Sci. U.S.A.">
        <title>Insights into evolution of multicellular fungi from the assembled chromosomes of the mushroom Coprinopsis cinerea (Coprinus cinereus).</title>
        <authorList>
            <person name="Stajich J.E."/>
            <person name="Wilke S.K."/>
            <person name="Ahren D."/>
            <person name="Au C.H."/>
            <person name="Birren B.W."/>
            <person name="Borodovsky M."/>
            <person name="Burns C."/>
            <person name="Canback B."/>
            <person name="Casselton L.A."/>
            <person name="Cheng C.K."/>
            <person name="Deng J."/>
            <person name="Dietrich F.S."/>
            <person name="Fargo D.C."/>
            <person name="Farman M.L."/>
            <person name="Gathman A.C."/>
            <person name="Goldberg J."/>
            <person name="Guigo R."/>
            <person name="Hoegger P.J."/>
            <person name="Hooker J.B."/>
            <person name="Huggins A."/>
            <person name="James T.Y."/>
            <person name="Kamada T."/>
            <person name="Kilaru S."/>
            <person name="Kodira C."/>
            <person name="Kues U."/>
            <person name="Kupfer D."/>
            <person name="Kwan H.S."/>
            <person name="Lomsadze A."/>
            <person name="Li W."/>
            <person name="Lilly W.W."/>
            <person name="Ma L.J."/>
            <person name="Mackey A.J."/>
            <person name="Manning G."/>
            <person name="Martin F."/>
            <person name="Muraguchi H."/>
            <person name="Natvig D.O."/>
            <person name="Palmerini H."/>
            <person name="Ramesh M.A."/>
            <person name="Rehmeyer C.J."/>
            <person name="Roe B.A."/>
            <person name="Shenoy N."/>
            <person name="Stanke M."/>
            <person name="Ter-Hovhannisyan V."/>
            <person name="Tunlid A."/>
            <person name="Velagapudi R."/>
            <person name="Vision T.J."/>
            <person name="Zeng Q."/>
            <person name="Zolan M.E."/>
            <person name="Pukkila P.J."/>
        </authorList>
    </citation>
    <scope>NUCLEOTIDE SEQUENCE [LARGE SCALE GENOMIC DNA]</scope>
    <source>
        <strain evidence="4">Okayama-7 / 130 / ATCC MYA-4618 / FGSC 9003</strain>
    </source>
</reference>
<dbReference type="GeneID" id="6006555"/>
<name>A8N5H2_COPC7</name>
<comment type="caution">
    <text evidence="3">The sequence shown here is derived from an EMBL/GenBank/DDBJ whole genome shotgun (WGS) entry which is preliminary data.</text>
</comment>
<evidence type="ECO:0000313" key="3">
    <source>
        <dbReference type="EMBL" id="EAU91782.1"/>
    </source>
</evidence>
<accession>A8N5H2</accession>
<keyword evidence="2" id="KW-1133">Transmembrane helix</keyword>
<evidence type="ECO:0000256" key="1">
    <source>
        <dbReference type="SAM" id="MobiDB-lite"/>
    </source>
</evidence>
<feature type="region of interest" description="Disordered" evidence="1">
    <location>
        <begin position="229"/>
        <end position="347"/>
    </location>
</feature>
<feature type="transmembrane region" description="Helical" evidence="2">
    <location>
        <begin position="59"/>
        <end position="80"/>
    </location>
</feature>
<dbReference type="KEGG" id="cci:CC1G_04550"/>
<dbReference type="Proteomes" id="UP000001861">
    <property type="component" value="Unassembled WGS sequence"/>
</dbReference>
<keyword evidence="2" id="KW-0472">Membrane</keyword>
<dbReference type="STRING" id="240176.A8N5H2"/>
<feature type="transmembrane region" description="Helical" evidence="2">
    <location>
        <begin position="92"/>
        <end position="113"/>
    </location>
</feature>
<gene>
    <name evidence="3" type="ORF">CC1G_04550</name>
</gene>
<feature type="compositionally biased region" description="Pro residues" evidence="1">
    <location>
        <begin position="337"/>
        <end position="347"/>
    </location>
</feature>
<proteinExistence type="predicted"/>
<evidence type="ECO:0000256" key="2">
    <source>
        <dbReference type="SAM" id="Phobius"/>
    </source>
</evidence>
<feature type="transmembrane region" description="Helical" evidence="2">
    <location>
        <begin position="151"/>
        <end position="174"/>
    </location>
</feature>
<dbReference type="AlphaFoldDB" id="A8N5H2"/>
<feature type="compositionally biased region" description="Basic and acidic residues" evidence="1">
    <location>
        <begin position="294"/>
        <end position="305"/>
    </location>
</feature>
<dbReference type="OMA" id="WTHEEIS"/>
<dbReference type="EMBL" id="AACS02000003">
    <property type="protein sequence ID" value="EAU91782.1"/>
    <property type="molecule type" value="Genomic_DNA"/>
</dbReference>
<dbReference type="OrthoDB" id="3249582at2759"/>
<sequence>MPFSYRDLICGGKTFCCCLPVRFGVISMSVLGILVAGLLSIVLWFEVSVTLNMTTGERAAFIIAALLETILFAASILGFVGAIVRKQSFLQIYAYILYGHFLANLGAAAYLFFSIVSFQKNVNEAACENTIQDPTSKDQCKGLLRITATVYIVIASVVLFIELYGAIIATRYLNLVKREKQLNREFRENMDTAFLLKTRSFPYQPVHNPGQGGGPEFNPYAEIDVEESSLHTRDHSVLTRQPSDIDPTRPPVPIEEGYGGGSWTLSDISQEEKARLKRQQGPSTSSGVEDLTEEEKTRRREEHKSIHGPVGVPQYEVDTLPAYTTTADDPAVQFPQPGAPPDPSLLR</sequence>
<protein>
    <submittedName>
        <fullName evidence="3">Uncharacterized protein</fullName>
    </submittedName>
</protein>
<keyword evidence="4" id="KW-1185">Reference proteome</keyword>
<dbReference type="VEuPathDB" id="FungiDB:CC1G_04550"/>
<dbReference type="InParanoid" id="A8N5H2"/>
<keyword evidence="2" id="KW-0812">Transmembrane</keyword>
<evidence type="ECO:0000313" key="4">
    <source>
        <dbReference type="Proteomes" id="UP000001861"/>
    </source>
</evidence>
<dbReference type="eggNOG" id="ENOG502SN2H">
    <property type="taxonomic scope" value="Eukaryota"/>
</dbReference>
<feature type="transmembrane region" description="Helical" evidence="2">
    <location>
        <begin position="21"/>
        <end position="47"/>
    </location>
</feature>